<dbReference type="EMBL" id="MELK01000028">
    <property type="protein sequence ID" value="OFW57960.1"/>
    <property type="molecule type" value="Genomic_DNA"/>
</dbReference>
<feature type="transmembrane region" description="Helical" evidence="1">
    <location>
        <begin position="70"/>
        <end position="92"/>
    </location>
</feature>
<keyword evidence="1" id="KW-0472">Membrane</keyword>
<evidence type="ECO:0000256" key="1">
    <source>
        <dbReference type="SAM" id="Phobius"/>
    </source>
</evidence>
<organism evidence="2 3">
    <name type="scientific">Candidatus Solincola sediminis</name>
    <dbReference type="NCBI Taxonomy" id="1797199"/>
    <lineage>
        <taxon>Bacteria</taxon>
        <taxon>Bacillati</taxon>
        <taxon>Actinomycetota</taxon>
        <taxon>Candidatus Geothermincolia</taxon>
        <taxon>Candidatus Geothermincolales</taxon>
        <taxon>Candidatus Geothermincolaceae</taxon>
        <taxon>Candidatus Solincola</taxon>
    </lineage>
</organism>
<dbReference type="STRING" id="1797197.A2Y75_12065"/>
<reference evidence="2 3" key="1">
    <citation type="journal article" date="2016" name="Nat. Commun.">
        <title>Thousands of microbial genomes shed light on interconnected biogeochemical processes in an aquifer system.</title>
        <authorList>
            <person name="Anantharaman K."/>
            <person name="Brown C.T."/>
            <person name="Hug L.A."/>
            <person name="Sharon I."/>
            <person name="Castelle C.J."/>
            <person name="Probst A.J."/>
            <person name="Thomas B.C."/>
            <person name="Singh A."/>
            <person name="Wilkins M.J."/>
            <person name="Karaoz U."/>
            <person name="Brodie E.L."/>
            <person name="Williams K.H."/>
            <person name="Hubbard S.S."/>
            <person name="Banfield J.F."/>
        </authorList>
    </citation>
    <scope>NUCLEOTIDE SEQUENCE [LARGE SCALE GENOMIC DNA]</scope>
</reference>
<proteinExistence type="predicted"/>
<gene>
    <name evidence="2" type="ORF">A2Y75_12065</name>
</gene>
<dbReference type="PANTHER" id="PTHR43471:SF12">
    <property type="entry name" value="HYPOTHETICAL MEMBRANE PROTEIN, CONSERVED"/>
    <property type="match status" value="1"/>
</dbReference>
<dbReference type="AlphaFoldDB" id="A0A1F2WM66"/>
<dbReference type="Proteomes" id="UP000177876">
    <property type="component" value="Unassembled WGS sequence"/>
</dbReference>
<dbReference type="GO" id="GO:0005886">
    <property type="term" value="C:plasma membrane"/>
    <property type="evidence" value="ECO:0007669"/>
    <property type="project" value="UniProtKB-SubCell"/>
</dbReference>
<keyword evidence="1" id="KW-0812">Transmembrane</keyword>
<dbReference type="Pfam" id="PF12679">
    <property type="entry name" value="ABC2_membrane_2"/>
    <property type="match status" value="1"/>
</dbReference>
<feature type="transmembrane region" description="Helical" evidence="1">
    <location>
        <begin position="113"/>
        <end position="138"/>
    </location>
</feature>
<accession>A0A1F2WM66</accession>
<dbReference type="GO" id="GO:0140359">
    <property type="term" value="F:ABC-type transporter activity"/>
    <property type="evidence" value="ECO:0007669"/>
    <property type="project" value="InterPro"/>
</dbReference>
<dbReference type="PANTHER" id="PTHR43471">
    <property type="entry name" value="ABC TRANSPORTER PERMEASE"/>
    <property type="match status" value="1"/>
</dbReference>
<sequence>MAGRSRTALLRKEAREQLKTYRLWVTLALFLVFGITAPLITKNLPNLIPKTEQFTIIMQEPTILDAASQYFSYLVQMGLLLIILLAMGSVAGERSQGVLPMVLSKPVRRRDLLASKVAVNGGMLACALVVGTAVFYGYTVLAFEYFPVSGAILSILPAAFYLWLILSVTMFWSVLAGSSLAAGGLSFLNTVIITVAPSLFAASKRYGPYYLIETGKSIAVGRTGFAEVVPALLATGGLIALALWAAFRLFDKRDI</sequence>
<evidence type="ECO:0000313" key="2">
    <source>
        <dbReference type="EMBL" id="OFW57960.1"/>
    </source>
</evidence>
<keyword evidence="1" id="KW-1133">Transmembrane helix</keyword>
<evidence type="ECO:0000313" key="3">
    <source>
        <dbReference type="Proteomes" id="UP000177876"/>
    </source>
</evidence>
<feature type="transmembrane region" description="Helical" evidence="1">
    <location>
        <begin position="21"/>
        <end position="40"/>
    </location>
</feature>
<feature type="transmembrane region" description="Helical" evidence="1">
    <location>
        <begin position="179"/>
        <end position="200"/>
    </location>
</feature>
<protein>
    <recommendedName>
        <fullName evidence="4">ABC transporter permease</fullName>
    </recommendedName>
</protein>
<name>A0A1F2WM66_9ACTN</name>
<evidence type="ECO:0008006" key="4">
    <source>
        <dbReference type="Google" id="ProtNLM"/>
    </source>
</evidence>
<feature type="transmembrane region" description="Helical" evidence="1">
    <location>
        <begin position="231"/>
        <end position="250"/>
    </location>
</feature>
<comment type="caution">
    <text evidence="2">The sequence shown here is derived from an EMBL/GenBank/DDBJ whole genome shotgun (WGS) entry which is preliminary data.</text>
</comment>
<feature type="transmembrane region" description="Helical" evidence="1">
    <location>
        <begin position="150"/>
        <end position="172"/>
    </location>
</feature>